<accession>A0ACB9DSL4</accession>
<proteinExistence type="predicted"/>
<protein>
    <submittedName>
        <fullName evidence="1">Uncharacterized protein</fullName>
    </submittedName>
</protein>
<reference evidence="1 2" key="2">
    <citation type="journal article" date="2022" name="Mol. Ecol. Resour.">
        <title>The genomes of chicory, endive, great burdock and yacon provide insights into Asteraceae paleo-polyploidization history and plant inulin production.</title>
        <authorList>
            <person name="Fan W."/>
            <person name="Wang S."/>
            <person name="Wang H."/>
            <person name="Wang A."/>
            <person name="Jiang F."/>
            <person name="Liu H."/>
            <person name="Zhao H."/>
            <person name="Xu D."/>
            <person name="Zhang Y."/>
        </authorList>
    </citation>
    <scope>NUCLEOTIDE SEQUENCE [LARGE SCALE GENOMIC DNA]</scope>
    <source>
        <strain evidence="2">cv. Punajuju</strain>
        <tissue evidence="1">Leaves</tissue>
    </source>
</reference>
<reference evidence="2" key="1">
    <citation type="journal article" date="2022" name="Mol. Ecol. Resour.">
        <title>The genomes of chicory, endive, great burdock and yacon provide insights into Asteraceae palaeo-polyploidization history and plant inulin production.</title>
        <authorList>
            <person name="Fan W."/>
            <person name="Wang S."/>
            <person name="Wang H."/>
            <person name="Wang A."/>
            <person name="Jiang F."/>
            <person name="Liu H."/>
            <person name="Zhao H."/>
            <person name="Xu D."/>
            <person name="Zhang Y."/>
        </authorList>
    </citation>
    <scope>NUCLEOTIDE SEQUENCE [LARGE SCALE GENOMIC DNA]</scope>
    <source>
        <strain evidence="2">cv. Punajuju</strain>
    </source>
</reference>
<name>A0ACB9DSL4_CICIN</name>
<dbReference type="EMBL" id="CM042012">
    <property type="protein sequence ID" value="KAI3749473.1"/>
    <property type="molecule type" value="Genomic_DNA"/>
</dbReference>
<organism evidence="1 2">
    <name type="scientific">Cichorium intybus</name>
    <name type="common">Chicory</name>
    <dbReference type="NCBI Taxonomy" id="13427"/>
    <lineage>
        <taxon>Eukaryota</taxon>
        <taxon>Viridiplantae</taxon>
        <taxon>Streptophyta</taxon>
        <taxon>Embryophyta</taxon>
        <taxon>Tracheophyta</taxon>
        <taxon>Spermatophyta</taxon>
        <taxon>Magnoliopsida</taxon>
        <taxon>eudicotyledons</taxon>
        <taxon>Gunneridae</taxon>
        <taxon>Pentapetalae</taxon>
        <taxon>asterids</taxon>
        <taxon>campanulids</taxon>
        <taxon>Asterales</taxon>
        <taxon>Asteraceae</taxon>
        <taxon>Cichorioideae</taxon>
        <taxon>Cichorieae</taxon>
        <taxon>Cichoriinae</taxon>
        <taxon>Cichorium</taxon>
    </lineage>
</organism>
<evidence type="ECO:0000313" key="2">
    <source>
        <dbReference type="Proteomes" id="UP001055811"/>
    </source>
</evidence>
<dbReference type="Proteomes" id="UP001055811">
    <property type="component" value="Linkage Group LG04"/>
</dbReference>
<gene>
    <name evidence="1" type="ORF">L2E82_20085</name>
</gene>
<keyword evidence="2" id="KW-1185">Reference proteome</keyword>
<evidence type="ECO:0000313" key="1">
    <source>
        <dbReference type="EMBL" id="KAI3749473.1"/>
    </source>
</evidence>
<sequence length="102" mass="11774">MMREKRISRLSSRNHAELPIDQSQRFIFANCDFTGLFNFSLAWIGCLICNFAQLPFGFVRLGSLDFGLLTVASSSHLRFLILQKKYRISHSLCERTFKPELA</sequence>
<comment type="caution">
    <text evidence="1">The sequence shown here is derived from an EMBL/GenBank/DDBJ whole genome shotgun (WGS) entry which is preliminary data.</text>
</comment>